<protein>
    <recommendedName>
        <fullName evidence="4">Transmembrane protein</fullName>
    </recommendedName>
</protein>
<sequence>MTSEKIYFPGREPDEDTNADYIAELENKLLEMEIEARRAKKCVVAFQNQIARQRAERRAAKRRMLRNFNCAATLVSLVVTYWWVLAAAAGDLPALSAGIPLTIGLAAAYRWGKF</sequence>
<name>A0A8S5LMW9_9CAUD</name>
<keyword evidence="2" id="KW-0812">Transmembrane</keyword>
<keyword evidence="2" id="KW-0472">Membrane</keyword>
<proteinExistence type="predicted"/>
<evidence type="ECO:0000256" key="1">
    <source>
        <dbReference type="SAM" id="Coils"/>
    </source>
</evidence>
<feature type="transmembrane region" description="Helical" evidence="2">
    <location>
        <begin position="92"/>
        <end position="111"/>
    </location>
</feature>
<feature type="transmembrane region" description="Helical" evidence="2">
    <location>
        <begin position="67"/>
        <end position="86"/>
    </location>
</feature>
<keyword evidence="1" id="KW-0175">Coiled coil</keyword>
<feature type="coiled-coil region" evidence="1">
    <location>
        <begin position="22"/>
        <end position="63"/>
    </location>
</feature>
<accession>A0A8S5LMW9</accession>
<dbReference type="EMBL" id="BK015877">
    <property type="protein sequence ID" value="DAD71200.1"/>
    <property type="molecule type" value="Genomic_DNA"/>
</dbReference>
<organism evidence="3">
    <name type="scientific">Siphoviridae sp. ctkyH28</name>
    <dbReference type="NCBI Taxonomy" id="2827585"/>
    <lineage>
        <taxon>Viruses</taxon>
        <taxon>Duplodnaviria</taxon>
        <taxon>Heunggongvirae</taxon>
        <taxon>Uroviricota</taxon>
        <taxon>Caudoviricetes</taxon>
    </lineage>
</organism>
<keyword evidence="2" id="KW-1133">Transmembrane helix</keyword>
<evidence type="ECO:0008006" key="4">
    <source>
        <dbReference type="Google" id="ProtNLM"/>
    </source>
</evidence>
<evidence type="ECO:0000313" key="3">
    <source>
        <dbReference type="EMBL" id="DAD71200.1"/>
    </source>
</evidence>
<evidence type="ECO:0000256" key="2">
    <source>
        <dbReference type="SAM" id="Phobius"/>
    </source>
</evidence>
<reference evidence="3" key="1">
    <citation type="journal article" date="2021" name="Proc. Natl. Acad. Sci. U.S.A.">
        <title>A Catalog of Tens of Thousands of Viruses from Human Metagenomes Reveals Hidden Associations with Chronic Diseases.</title>
        <authorList>
            <person name="Tisza M.J."/>
            <person name="Buck C.B."/>
        </authorList>
    </citation>
    <scope>NUCLEOTIDE SEQUENCE</scope>
    <source>
        <strain evidence="3">CtkyH28</strain>
    </source>
</reference>